<keyword evidence="3" id="KW-1185">Reference proteome</keyword>
<dbReference type="Proteomes" id="UP001196413">
    <property type="component" value="Unassembled WGS sequence"/>
</dbReference>
<gene>
    <name evidence="2" type="ORF">KIN20_037070</name>
</gene>
<sequence>MTAQERKCEKMRDLITRDVVRFLTDNRKAIEHSGTITFEAGAKAEKVAMLAEARSHSNKDVRNARMVLLSGKVSEADALLEKAGSVFQAVMLNIIMLQWSRAIDLAVKYNSYLEVVMGYRQRYLEKLGRKETDERFLRHLGEVEIDFDHIQEVIAEAEAAEGSKK</sequence>
<protein>
    <recommendedName>
        <fullName evidence="1">IFT80/172/WDR35 TPR domain-containing protein</fullName>
    </recommendedName>
</protein>
<dbReference type="AlphaFoldDB" id="A0AAD5RDP2"/>
<organism evidence="2 3">
    <name type="scientific">Parelaphostrongylus tenuis</name>
    <name type="common">Meningeal worm</name>
    <dbReference type="NCBI Taxonomy" id="148309"/>
    <lineage>
        <taxon>Eukaryota</taxon>
        <taxon>Metazoa</taxon>
        <taxon>Ecdysozoa</taxon>
        <taxon>Nematoda</taxon>
        <taxon>Chromadorea</taxon>
        <taxon>Rhabditida</taxon>
        <taxon>Rhabditina</taxon>
        <taxon>Rhabditomorpha</taxon>
        <taxon>Strongyloidea</taxon>
        <taxon>Metastrongylidae</taxon>
        <taxon>Parelaphostrongylus</taxon>
    </lineage>
</organism>
<accession>A0AAD5RDP2</accession>
<feature type="domain" description="IFT80/172/WDR35 TPR" evidence="1">
    <location>
        <begin position="36"/>
        <end position="161"/>
    </location>
</feature>
<dbReference type="EMBL" id="JAHQIW010007456">
    <property type="protein sequence ID" value="KAJ1374387.1"/>
    <property type="molecule type" value="Genomic_DNA"/>
</dbReference>
<dbReference type="PANTHER" id="PTHR24098:SF0">
    <property type="entry name" value="OUTER SEGMENT 5"/>
    <property type="match status" value="1"/>
</dbReference>
<comment type="caution">
    <text evidence="2">The sequence shown here is derived from an EMBL/GenBank/DDBJ whole genome shotgun (WGS) entry which is preliminary data.</text>
</comment>
<evidence type="ECO:0000259" key="1">
    <source>
        <dbReference type="Pfam" id="PF23387"/>
    </source>
</evidence>
<proteinExistence type="predicted"/>
<reference evidence="2" key="1">
    <citation type="submission" date="2021-06" db="EMBL/GenBank/DDBJ databases">
        <title>Parelaphostrongylus tenuis whole genome reference sequence.</title>
        <authorList>
            <person name="Garwood T.J."/>
            <person name="Larsen P.A."/>
            <person name="Fountain-Jones N.M."/>
            <person name="Garbe J.R."/>
            <person name="Macchietto M.G."/>
            <person name="Kania S.A."/>
            <person name="Gerhold R.W."/>
            <person name="Richards J.E."/>
            <person name="Wolf T.M."/>
        </authorList>
    </citation>
    <scope>NUCLEOTIDE SEQUENCE</scope>
    <source>
        <strain evidence="2">MNPRO001-30</strain>
        <tissue evidence="2">Meninges</tissue>
    </source>
</reference>
<dbReference type="InterPro" id="IPR056157">
    <property type="entry name" value="TPR_IFT80_172_dom"/>
</dbReference>
<dbReference type="GO" id="GO:0030992">
    <property type="term" value="C:intraciliary transport particle B"/>
    <property type="evidence" value="ECO:0007669"/>
    <property type="project" value="TreeGrafter"/>
</dbReference>
<dbReference type="Pfam" id="PF23387">
    <property type="entry name" value="TPR_IFT80_172"/>
    <property type="match status" value="1"/>
</dbReference>
<dbReference type="GO" id="GO:0060271">
    <property type="term" value="P:cilium assembly"/>
    <property type="evidence" value="ECO:0007669"/>
    <property type="project" value="TreeGrafter"/>
</dbReference>
<evidence type="ECO:0000313" key="3">
    <source>
        <dbReference type="Proteomes" id="UP001196413"/>
    </source>
</evidence>
<dbReference type="GO" id="GO:0005929">
    <property type="term" value="C:cilium"/>
    <property type="evidence" value="ECO:0007669"/>
    <property type="project" value="TreeGrafter"/>
</dbReference>
<evidence type="ECO:0000313" key="2">
    <source>
        <dbReference type="EMBL" id="KAJ1374387.1"/>
    </source>
</evidence>
<name>A0AAD5RDP2_PARTN</name>
<dbReference type="PANTHER" id="PTHR24098">
    <property type="entry name" value="OUTER SEGMENT 5"/>
    <property type="match status" value="1"/>
</dbReference>